<dbReference type="Pfam" id="PF00472">
    <property type="entry name" value="RF-1"/>
    <property type="match status" value="1"/>
</dbReference>
<dbReference type="InterPro" id="IPR004374">
    <property type="entry name" value="PrfB"/>
</dbReference>
<dbReference type="SUPFAM" id="SSF75620">
    <property type="entry name" value="Release factor"/>
    <property type="match status" value="1"/>
</dbReference>
<dbReference type="GO" id="GO:0005737">
    <property type="term" value="C:cytoplasm"/>
    <property type="evidence" value="ECO:0007669"/>
    <property type="project" value="UniProtKB-SubCell"/>
</dbReference>
<sequence>MRADAESLKTEIADSIALLRRHLDWDAAVVRLAELNARAEDPELWNKADEAQAVMRERNRLAAQVEGVQKLEKDVADALELIELAEMEEDAATADAAVADLRAYAAEAKRREIESLLSGEADANDAYLEVNAGAGGTEAQDWAEMLLRMYTRWAEAHGYKVTMTEQSEGEQAGVKSATIQVTGTNAYGWLKTESGVHRLVRISPFDAAARRQTSFASVYVYPVIDDRIQIEINPADLKTDTFRASGAGGQHVNKTESGVRFTHIPTGIVVASTQDRSQHRNRAIAMEMLKARLYELELSKREAINAATEAGKTDIGWGHQIRSYVLQPYQMVKDLRTGVEKGNPDAVLDGELDEFMAAALALRVGATRSDASAQAQ</sequence>
<reference evidence="8" key="1">
    <citation type="submission" date="2018-05" db="EMBL/GenBank/DDBJ databases">
        <authorList>
            <person name="Du Z."/>
            <person name="Wang X."/>
        </authorList>
    </citation>
    <scope>NUCLEOTIDE SEQUENCE [LARGE SCALE GENOMIC DNA]</scope>
    <source>
        <strain evidence="8">CQN31</strain>
    </source>
</reference>
<dbReference type="RefSeq" id="WP_109868976.1">
    <property type="nucleotide sequence ID" value="NZ_QGNA01000001.1"/>
</dbReference>
<keyword evidence="8" id="KW-1185">Reference proteome</keyword>
<dbReference type="PANTHER" id="PTHR43116:SF3">
    <property type="entry name" value="CLASS I PEPTIDE CHAIN RELEASE FACTOR"/>
    <property type="match status" value="1"/>
</dbReference>
<dbReference type="NCBIfam" id="TIGR00020">
    <property type="entry name" value="prfB"/>
    <property type="match status" value="1"/>
</dbReference>
<dbReference type="InterPro" id="IPR045853">
    <property type="entry name" value="Pep_chain_release_fac_I_sf"/>
</dbReference>
<evidence type="ECO:0000256" key="2">
    <source>
        <dbReference type="ARBA" id="ARBA00022481"/>
    </source>
</evidence>
<dbReference type="PROSITE" id="PS00745">
    <property type="entry name" value="RF_PROK_I"/>
    <property type="match status" value="1"/>
</dbReference>
<dbReference type="Gene3D" id="1.20.58.410">
    <property type="entry name" value="Release factor"/>
    <property type="match status" value="1"/>
</dbReference>
<evidence type="ECO:0000256" key="1">
    <source>
        <dbReference type="ARBA" id="ARBA00010835"/>
    </source>
</evidence>
<comment type="caution">
    <text evidence="7">The sequence shown here is derived from an EMBL/GenBank/DDBJ whole genome shotgun (WGS) entry which is preliminary data.</text>
</comment>
<dbReference type="EMBL" id="QGNA01000001">
    <property type="protein sequence ID" value="PWS38355.1"/>
    <property type="molecule type" value="Genomic_DNA"/>
</dbReference>
<dbReference type="InterPro" id="IPR005139">
    <property type="entry name" value="PCRF"/>
</dbReference>
<organism evidence="7 8">
    <name type="scientific">Falsiroseomonas bella</name>
    <dbReference type="NCBI Taxonomy" id="2184016"/>
    <lineage>
        <taxon>Bacteria</taxon>
        <taxon>Pseudomonadati</taxon>
        <taxon>Pseudomonadota</taxon>
        <taxon>Alphaproteobacteria</taxon>
        <taxon>Acetobacterales</taxon>
        <taxon>Roseomonadaceae</taxon>
        <taxon>Falsiroseomonas</taxon>
    </lineage>
</organism>
<evidence type="ECO:0000259" key="6">
    <source>
        <dbReference type="PROSITE" id="PS00745"/>
    </source>
</evidence>
<evidence type="ECO:0000313" key="8">
    <source>
        <dbReference type="Proteomes" id="UP000245765"/>
    </source>
</evidence>
<accession>A0A317FHU0</accession>
<dbReference type="GO" id="GO:0016149">
    <property type="term" value="F:translation release factor activity, codon specific"/>
    <property type="evidence" value="ECO:0007669"/>
    <property type="project" value="UniProtKB-UniRule"/>
</dbReference>
<feature type="domain" description="Prokaryotic-type class I peptide chain release factors" evidence="6">
    <location>
        <begin position="243"/>
        <end position="259"/>
    </location>
</feature>
<keyword evidence="4" id="KW-0963">Cytoplasm</keyword>
<evidence type="ECO:0000256" key="5">
    <source>
        <dbReference type="NCBIfam" id="TIGR00020"/>
    </source>
</evidence>
<dbReference type="Gene3D" id="3.30.70.1660">
    <property type="match status" value="1"/>
</dbReference>
<comment type="subcellular location">
    <subcellularLocation>
        <location evidence="4">Cytoplasm</location>
    </subcellularLocation>
</comment>
<dbReference type="AlphaFoldDB" id="A0A317FHU0"/>
<keyword evidence="2 4" id="KW-0488">Methylation</keyword>
<evidence type="ECO:0000256" key="3">
    <source>
        <dbReference type="ARBA" id="ARBA00022917"/>
    </source>
</evidence>
<protein>
    <recommendedName>
        <fullName evidence="4 5">Peptide chain release factor 2</fullName>
        <shortName evidence="4">RF-2</shortName>
    </recommendedName>
</protein>
<dbReference type="InterPro" id="IPR000352">
    <property type="entry name" value="Pep_chain_release_fac_I"/>
</dbReference>
<dbReference type="PANTHER" id="PTHR43116">
    <property type="entry name" value="PEPTIDE CHAIN RELEASE FACTOR 2"/>
    <property type="match status" value="1"/>
</dbReference>
<dbReference type="SMART" id="SM00937">
    <property type="entry name" value="PCRF"/>
    <property type="match status" value="1"/>
</dbReference>
<comment type="similarity">
    <text evidence="1 4">Belongs to the prokaryotic/mitochondrial release factor family.</text>
</comment>
<dbReference type="Proteomes" id="UP000245765">
    <property type="component" value="Unassembled WGS sequence"/>
</dbReference>
<keyword evidence="3 4" id="KW-0648">Protein biosynthesis</keyword>
<dbReference type="HAMAP" id="MF_00094">
    <property type="entry name" value="Rel_fac_2"/>
    <property type="match status" value="1"/>
</dbReference>
<proteinExistence type="inferred from homology"/>
<name>A0A317FHU0_9PROT</name>
<dbReference type="FunFam" id="3.30.160.20:FF:000004">
    <property type="entry name" value="Peptide chain release factor 1"/>
    <property type="match status" value="1"/>
</dbReference>
<dbReference type="OrthoDB" id="9806673at2"/>
<comment type="PTM">
    <text evidence="4">Methylated by PrmC. Methylation increases the termination efficiency of RF2.</text>
</comment>
<evidence type="ECO:0000256" key="4">
    <source>
        <dbReference type="HAMAP-Rule" id="MF_00094"/>
    </source>
</evidence>
<comment type="function">
    <text evidence="4">Peptide chain release factor 2 directs the termination of translation in response to the peptide chain termination codons UGA and UAA.</text>
</comment>
<evidence type="ECO:0000313" key="7">
    <source>
        <dbReference type="EMBL" id="PWS38355.1"/>
    </source>
</evidence>
<dbReference type="Gene3D" id="3.30.160.20">
    <property type="match status" value="1"/>
</dbReference>
<gene>
    <name evidence="4 7" type="primary">prfB</name>
    <name evidence="7" type="ORF">DFH01_03435</name>
</gene>
<dbReference type="Pfam" id="PF03462">
    <property type="entry name" value="PCRF"/>
    <property type="match status" value="1"/>
</dbReference>
<feature type="modified residue" description="N5-methylglutamine" evidence="4">
    <location>
        <position position="250"/>
    </location>
</feature>